<accession>A0ABT9XY52</accession>
<evidence type="ECO:0000256" key="3">
    <source>
        <dbReference type="ARBA" id="ARBA00022692"/>
    </source>
</evidence>
<protein>
    <submittedName>
        <fullName evidence="8">Paired small multidrug resistance pump</fullName>
    </submittedName>
</protein>
<evidence type="ECO:0000256" key="4">
    <source>
        <dbReference type="ARBA" id="ARBA00022989"/>
    </source>
</evidence>
<name>A0ABT9XY52_9BACI</name>
<feature type="transmembrane region" description="Helical" evidence="7">
    <location>
        <begin position="83"/>
        <end position="102"/>
    </location>
</feature>
<evidence type="ECO:0000256" key="6">
    <source>
        <dbReference type="RuleBase" id="RU003942"/>
    </source>
</evidence>
<gene>
    <name evidence="8" type="ORF">J2S10_003683</name>
</gene>
<reference evidence="8 9" key="1">
    <citation type="submission" date="2023-07" db="EMBL/GenBank/DDBJ databases">
        <title>Genomic Encyclopedia of Type Strains, Phase IV (KMG-IV): sequencing the most valuable type-strain genomes for metagenomic binning, comparative biology and taxonomic classification.</title>
        <authorList>
            <person name="Goeker M."/>
        </authorList>
    </citation>
    <scope>NUCLEOTIDE SEQUENCE [LARGE SCALE GENOMIC DNA]</scope>
    <source>
        <strain evidence="8 9">DSM 27594</strain>
    </source>
</reference>
<proteinExistence type="inferred from homology"/>
<dbReference type="EMBL" id="JAUSTW010000006">
    <property type="protein sequence ID" value="MDQ0200494.1"/>
    <property type="molecule type" value="Genomic_DNA"/>
</dbReference>
<evidence type="ECO:0000256" key="2">
    <source>
        <dbReference type="ARBA" id="ARBA00022475"/>
    </source>
</evidence>
<organism evidence="8 9">
    <name type="scientific">Neobacillus ginsengisoli</name>
    <dbReference type="NCBI Taxonomy" id="904295"/>
    <lineage>
        <taxon>Bacteria</taxon>
        <taxon>Bacillati</taxon>
        <taxon>Bacillota</taxon>
        <taxon>Bacilli</taxon>
        <taxon>Bacillales</taxon>
        <taxon>Bacillaceae</taxon>
        <taxon>Neobacillus</taxon>
    </lineage>
</organism>
<evidence type="ECO:0000313" key="8">
    <source>
        <dbReference type="EMBL" id="MDQ0200494.1"/>
    </source>
</evidence>
<dbReference type="PANTHER" id="PTHR30561">
    <property type="entry name" value="SMR FAMILY PROTON-DEPENDENT DRUG EFFLUX TRANSPORTER SUGE"/>
    <property type="match status" value="1"/>
</dbReference>
<dbReference type="Gene3D" id="1.10.3730.20">
    <property type="match status" value="1"/>
</dbReference>
<comment type="caution">
    <text evidence="8">The sequence shown here is derived from an EMBL/GenBank/DDBJ whole genome shotgun (WGS) entry which is preliminary data.</text>
</comment>
<comment type="similarity">
    <text evidence="6">Belongs to the drug/metabolite transporter (DMT) superfamily. Small multidrug resistance (SMR) (TC 2.A.7.1) family.</text>
</comment>
<keyword evidence="2" id="KW-1003">Cell membrane</keyword>
<dbReference type="InterPro" id="IPR037185">
    <property type="entry name" value="EmrE-like"/>
</dbReference>
<evidence type="ECO:0000256" key="1">
    <source>
        <dbReference type="ARBA" id="ARBA00004651"/>
    </source>
</evidence>
<evidence type="ECO:0000256" key="5">
    <source>
        <dbReference type="ARBA" id="ARBA00023136"/>
    </source>
</evidence>
<feature type="transmembrane region" description="Helical" evidence="7">
    <location>
        <begin position="5"/>
        <end position="22"/>
    </location>
</feature>
<evidence type="ECO:0000256" key="7">
    <source>
        <dbReference type="SAM" id="Phobius"/>
    </source>
</evidence>
<keyword evidence="4 7" id="KW-1133">Transmembrane helix</keyword>
<dbReference type="PANTHER" id="PTHR30561:SF7">
    <property type="entry name" value="GUANIDINIUM EFFLUX SYSTEM SUBUNIT GDNC-RELATED"/>
    <property type="match status" value="1"/>
</dbReference>
<comment type="subcellular location">
    <subcellularLocation>
        <location evidence="1 6">Cell membrane</location>
        <topology evidence="1 6">Multi-pass membrane protein</topology>
    </subcellularLocation>
</comment>
<dbReference type="SUPFAM" id="SSF103481">
    <property type="entry name" value="Multidrug resistance efflux transporter EmrE"/>
    <property type="match status" value="1"/>
</dbReference>
<dbReference type="RefSeq" id="WP_307410403.1">
    <property type="nucleotide sequence ID" value="NZ_JAUSTW010000006.1"/>
</dbReference>
<dbReference type="Pfam" id="PF00893">
    <property type="entry name" value="Multi_Drug_Res"/>
    <property type="match status" value="1"/>
</dbReference>
<feature type="transmembrane region" description="Helical" evidence="7">
    <location>
        <begin position="57"/>
        <end position="77"/>
    </location>
</feature>
<keyword evidence="9" id="KW-1185">Reference proteome</keyword>
<evidence type="ECO:0000313" key="9">
    <source>
        <dbReference type="Proteomes" id="UP001224122"/>
    </source>
</evidence>
<sequence length="115" mass="12877">MNKGWIYVMLTCLFELIWVYGFNEAQNWWQWGIVILIIFLDFHILPKACKNLPTGTVYAVFSGVGTIGTVLMDIFLFGESFTTRKIIFVAIIVVGVIGLNLADNNDEKEAVKGAA</sequence>
<feature type="transmembrane region" description="Helical" evidence="7">
    <location>
        <begin position="28"/>
        <end position="45"/>
    </location>
</feature>
<keyword evidence="3 6" id="KW-0812">Transmembrane</keyword>
<dbReference type="InterPro" id="IPR000390">
    <property type="entry name" value="Small_drug/metabolite_transptr"/>
</dbReference>
<dbReference type="InterPro" id="IPR045324">
    <property type="entry name" value="Small_multidrug_res"/>
</dbReference>
<keyword evidence="5 7" id="KW-0472">Membrane</keyword>
<dbReference type="Proteomes" id="UP001224122">
    <property type="component" value="Unassembled WGS sequence"/>
</dbReference>